<sequence>MWSRSLAAVLLGFPLSVALVGLCVLLGPGAGGTRTLPMLLLFFPIWVGVMSLAFMFRTGLRAWAWMGGATLLSFTLLYLVKAFGLVSLPA</sequence>
<evidence type="ECO:0000256" key="1">
    <source>
        <dbReference type="SAM" id="Phobius"/>
    </source>
</evidence>
<keyword evidence="1" id="KW-0472">Membrane</keyword>
<dbReference type="RefSeq" id="WP_273671142.1">
    <property type="nucleotide sequence ID" value="NZ_JAQQXR010000004.1"/>
</dbReference>
<name>A0ABT5K0I4_9BURK</name>
<evidence type="ECO:0008006" key="4">
    <source>
        <dbReference type="Google" id="ProtNLM"/>
    </source>
</evidence>
<protein>
    <recommendedName>
        <fullName evidence="4">Transmembrane lipoprotein</fullName>
    </recommendedName>
</protein>
<dbReference type="Proteomes" id="UP001221208">
    <property type="component" value="Unassembled WGS sequence"/>
</dbReference>
<proteinExistence type="predicted"/>
<reference evidence="2 3" key="1">
    <citation type="submission" date="2022-10" db="EMBL/GenBank/DDBJ databases">
        <title>Janthinobacterium sp. hw3 Genome sequencing.</title>
        <authorList>
            <person name="Park S."/>
        </authorList>
    </citation>
    <scope>NUCLEOTIDE SEQUENCE [LARGE SCALE GENOMIC DNA]</scope>
    <source>
        <strain evidence="3">hw3</strain>
    </source>
</reference>
<keyword evidence="1" id="KW-0812">Transmembrane</keyword>
<feature type="transmembrane region" description="Helical" evidence="1">
    <location>
        <begin position="38"/>
        <end position="56"/>
    </location>
</feature>
<accession>A0ABT5K0I4</accession>
<feature type="transmembrane region" description="Helical" evidence="1">
    <location>
        <begin position="62"/>
        <end position="80"/>
    </location>
</feature>
<organism evidence="2 3">
    <name type="scientific">Janthinobacterium fluminis</name>
    <dbReference type="NCBI Taxonomy" id="2987524"/>
    <lineage>
        <taxon>Bacteria</taxon>
        <taxon>Pseudomonadati</taxon>
        <taxon>Pseudomonadota</taxon>
        <taxon>Betaproteobacteria</taxon>
        <taxon>Burkholderiales</taxon>
        <taxon>Oxalobacteraceae</taxon>
        <taxon>Janthinobacterium</taxon>
    </lineage>
</organism>
<feature type="transmembrane region" description="Helical" evidence="1">
    <location>
        <begin position="6"/>
        <end position="26"/>
    </location>
</feature>
<evidence type="ECO:0000313" key="3">
    <source>
        <dbReference type="Proteomes" id="UP001221208"/>
    </source>
</evidence>
<keyword evidence="1" id="KW-1133">Transmembrane helix</keyword>
<comment type="caution">
    <text evidence="2">The sequence shown here is derived from an EMBL/GenBank/DDBJ whole genome shotgun (WGS) entry which is preliminary data.</text>
</comment>
<gene>
    <name evidence="2" type="ORF">OIK44_12820</name>
</gene>
<evidence type="ECO:0000313" key="2">
    <source>
        <dbReference type="EMBL" id="MDC8758465.1"/>
    </source>
</evidence>
<dbReference type="EMBL" id="JAQQXR010000004">
    <property type="protein sequence ID" value="MDC8758465.1"/>
    <property type="molecule type" value="Genomic_DNA"/>
</dbReference>
<keyword evidence="3" id="KW-1185">Reference proteome</keyword>